<dbReference type="AlphaFoldDB" id="A0A1U9ZQ93"/>
<name>A0A1U9ZQ93_9ACTN</name>
<dbReference type="KEGG" id="noa:BKM31_00025"/>
<gene>
    <name evidence="2" type="ORF">BKM31_00025</name>
</gene>
<evidence type="ECO:0000313" key="3">
    <source>
        <dbReference type="Proteomes" id="UP000190797"/>
    </source>
</evidence>
<sequence length="131" mass="14371">MLGAALTGRLADFDRTAFTAVMVATRLRHEGFPAADLPGEVEAHCAEDLRWPARLADLDGSNGARRWSPCGCGWPRWPAWRPRWAGAAPSISRSPPRSRAWWPAVRGRPVRTRPAKPDHRPAPARPDPGPG</sequence>
<accession>A0A1U9ZQ93</accession>
<evidence type="ECO:0000256" key="1">
    <source>
        <dbReference type="SAM" id="MobiDB-lite"/>
    </source>
</evidence>
<proteinExistence type="predicted"/>
<reference evidence="3" key="1">
    <citation type="journal article" date="2017" name="Med. Chem. Commun.">
        <title>Nonomuraea sp. ATCC 55076 harbours the largest actinomycete chromosome to date and the kistamicin biosynthetic gene cluster.</title>
        <authorList>
            <person name="Nazari B."/>
            <person name="Forneris C.C."/>
            <person name="Gibson M.I."/>
            <person name="Moon K."/>
            <person name="Schramma K.R."/>
            <person name="Seyedsayamdost M.R."/>
        </authorList>
    </citation>
    <scope>NUCLEOTIDE SEQUENCE [LARGE SCALE GENOMIC DNA]</scope>
    <source>
        <strain evidence="3">ATCC 55076</strain>
    </source>
</reference>
<organism evidence="2 3">
    <name type="scientific">[Actinomadura] parvosata subsp. kistnae</name>
    <dbReference type="NCBI Taxonomy" id="1909395"/>
    <lineage>
        <taxon>Bacteria</taxon>
        <taxon>Bacillati</taxon>
        <taxon>Actinomycetota</taxon>
        <taxon>Actinomycetes</taxon>
        <taxon>Streptosporangiales</taxon>
        <taxon>Streptosporangiaceae</taxon>
        <taxon>Nonomuraea</taxon>
    </lineage>
</organism>
<evidence type="ECO:0000313" key="2">
    <source>
        <dbReference type="EMBL" id="AQZ60115.1"/>
    </source>
</evidence>
<feature type="region of interest" description="Disordered" evidence="1">
    <location>
        <begin position="86"/>
        <end position="131"/>
    </location>
</feature>
<feature type="compositionally biased region" description="Low complexity" evidence="1">
    <location>
        <begin position="86"/>
        <end position="104"/>
    </location>
</feature>
<dbReference type="Proteomes" id="UP000190797">
    <property type="component" value="Chromosome"/>
</dbReference>
<protein>
    <submittedName>
        <fullName evidence="2">Uncharacterized protein</fullName>
    </submittedName>
</protein>
<dbReference type="EMBL" id="CP017717">
    <property type="protein sequence ID" value="AQZ60115.1"/>
    <property type="molecule type" value="Genomic_DNA"/>
</dbReference>
<keyword evidence="3" id="KW-1185">Reference proteome</keyword>